<dbReference type="GO" id="GO:0008667">
    <property type="term" value="F:2,3-dihydro-2,3-dihydroxybenzoate dehydrogenase activity"/>
    <property type="evidence" value="ECO:0007669"/>
    <property type="project" value="InterPro"/>
</dbReference>
<dbReference type="GO" id="GO:0019290">
    <property type="term" value="P:siderophore biosynthetic process"/>
    <property type="evidence" value="ECO:0007669"/>
    <property type="project" value="InterPro"/>
</dbReference>
<dbReference type="InterPro" id="IPR016040">
    <property type="entry name" value="NAD(P)-bd_dom"/>
</dbReference>
<feature type="transmembrane region" description="Helical" evidence="1">
    <location>
        <begin position="354"/>
        <end position="374"/>
    </location>
</feature>
<accession>A0A0J6S523</accession>
<dbReference type="AlphaFoldDB" id="A0A0J6S523"/>
<dbReference type="InterPro" id="IPR051207">
    <property type="entry name" value="ComplexI_NDUFA9_subunit"/>
</dbReference>
<feature type="transmembrane region" description="Helical" evidence="1">
    <location>
        <begin position="312"/>
        <end position="334"/>
    </location>
</feature>
<evidence type="ECO:0000259" key="2">
    <source>
        <dbReference type="Pfam" id="PF13460"/>
    </source>
</evidence>
<dbReference type="PANTHER" id="PTHR12126:SF11">
    <property type="entry name" value="NADH DEHYDROGENASE [UBIQUINONE] 1 ALPHA SUBCOMPLEX SUBUNIT 9, MITOCHONDRIAL"/>
    <property type="match status" value="1"/>
</dbReference>
<feature type="domain" description="NAD(P)-binding" evidence="2">
    <location>
        <begin position="7"/>
        <end position="151"/>
    </location>
</feature>
<dbReference type="Proteomes" id="UP000035929">
    <property type="component" value="Unassembled WGS sequence"/>
</dbReference>
<dbReference type="InterPro" id="IPR036291">
    <property type="entry name" value="NAD(P)-bd_dom_sf"/>
</dbReference>
<keyword evidence="1" id="KW-0472">Membrane</keyword>
<name>A0A0J6S523_9HYPH</name>
<dbReference type="EMBL" id="LABX01000232">
    <property type="protein sequence ID" value="KMO28779.1"/>
    <property type="molecule type" value="Genomic_DNA"/>
</dbReference>
<dbReference type="InterPro" id="IPR025695">
    <property type="entry name" value="DoxX-like"/>
</dbReference>
<dbReference type="PANTHER" id="PTHR12126">
    <property type="entry name" value="NADH-UBIQUINONE OXIDOREDUCTASE 39 KDA SUBUNIT-RELATED"/>
    <property type="match status" value="1"/>
</dbReference>
<feature type="transmembrane region" description="Helical" evidence="1">
    <location>
        <begin position="6"/>
        <end position="30"/>
    </location>
</feature>
<feature type="transmembrane region" description="Helical" evidence="1">
    <location>
        <begin position="381"/>
        <end position="399"/>
    </location>
</feature>
<dbReference type="GO" id="GO:0044877">
    <property type="term" value="F:protein-containing complex binding"/>
    <property type="evidence" value="ECO:0007669"/>
    <property type="project" value="TreeGrafter"/>
</dbReference>
<proteinExistence type="predicted"/>
<dbReference type="OrthoDB" id="5377001at2"/>
<keyword evidence="1" id="KW-0812">Transmembrane</keyword>
<dbReference type="Gene3D" id="3.40.50.720">
    <property type="entry name" value="NAD(P)-binding Rossmann-like Domain"/>
    <property type="match status" value="1"/>
</dbReference>
<reference evidence="3 4" key="1">
    <citation type="submission" date="2015-03" db="EMBL/GenBank/DDBJ databases">
        <title>Genome sequencing of Methylobacterium aquaticum DSM16371 type strain.</title>
        <authorList>
            <person name="Chaudhry V."/>
            <person name="Patil P.B."/>
        </authorList>
    </citation>
    <scope>NUCLEOTIDE SEQUENCE [LARGE SCALE GENOMIC DNA]</scope>
    <source>
        <strain evidence="3 4">DSM 16371</strain>
    </source>
</reference>
<dbReference type="PRINTS" id="PR01397">
    <property type="entry name" value="DHBDHDRGNASE"/>
</dbReference>
<sequence>MRILLLGGYGLIGSAVLARLLAAGHAVTGLGRDIAAAQRRWPEASWIAHDIGALREPAAWYPVIAGCDAVVNCAGVLQDGPRDDVRAVQDTAMRALFRACAETGIRRVVQVSAVGAAPDARTVFMRSKHAADAALSQLDLDWTILRPGLVLAPTAYGGTALLRALASVPLVVPVVGGAGPIQTVHVDDVAEAVHLAVEGRVTPRAAYDLVEDEAHDLAVVVAAFRAWLGHAPAPLVAVPRWLVRPVVALCDGLGRLGWRSPLRSTALVQVTEGVTGDPGPWRRAGGPPPTGLRASLRRLPATVQERWFGRLWLLKPIVIGGLSLFWLASGLVGLMRFDAAAAVLTERGLGSGGAQAAVAAGILLDLVLGCAIVVRRLMPRAALAMVGGTLAYGAAGTWLAPDLWADPLGPYVKMLPAALLALVALALAAER</sequence>
<feature type="transmembrane region" description="Helical" evidence="1">
    <location>
        <begin position="411"/>
        <end position="429"/>
    </location>
</feature>
<keyword evidence="1" id="KW-1133">Transmembrane helix</keyword>
<evidence type="ECO:0000313" key="4">
    <source>
        <dbReference type="Proteomes" id="UP000035929"/>
    </source>
</evidence>
<evidence type="ECO:0000256" key="1">
    <source>
        <dbReference type="SAM" id="Phobius"/>
    </source>
</evidence>
<protein>
    <recommendedName>
        <fullName evidence="2">NAD(P)-binding domain-containing protein</fullName>
    </recommendedName>
</protein>
<dbReference type="InterPro" id="IPR003560">
    <property type="entry name" value="DHB_DH"/>
</dbReference>
<dbReference type="Pfam" id="PF13781">
    <property type="entry name" value="DoxX_3"/>
    <property type="match status" value="1"/>
</dbReference>
<gene>
    <name evidence="3" type="ORF">VP06_26420</name>
</gene>
<organism evidence="3 4">
    <name type="scientific">Methylobacterium aquaticum</name>
    <dbReference type="NCBI Taxonomy" id="270351"/>
    <lineage>
        <taxon>Bacteria</taxon>
        <taxon>Pseudomonadati</taxon>
        <taxon>Pseudomonadota</taxon>
        <taxon>Alphaproteobacteria</taxon>
        <taxon>Hyphomicrobiales</taxon>
        <taxon>Methylobacteriaceae</taxon>
        <taxon>Methylobacterium</taxon>
    </lineage>
</organism>
<dbReference type="SUPFAM" id="SSF51735">
    <property type="entry name" value="NAD(P)-binding Rossmann-fold domains"/>
    <property type="match status" value="1"/>
</dbReference>
<dbReference type="Pfam" id="PF13460">
    <property type="entry name" value="NAD_binding_10"/>
    <property type="match status" value="1"/>
</dbReference>
<evidence type="ECO:0000313" key="3">
    <source>
        <dbReference type="EMBL" id="KMO28779.1"/>
    </source>
</evidence>
<dbReference type="PATRIC" id="fig|270351.6.peg.3435"/>
<comment type="caution">
    <text evidence="3">The sequence shown here is derived from an EMBL/GenBank/DDBJ whole genome shotgun (WGS) entry which is preliminary data.</text>
</comment>
<dbReference type="RefSeq" id="WP_048466771.1">
    <property type="nucleotide sequence ID" value="NZ_LABX01000232.1"/>
</dbReference>